<dbReference type="Proteomes" id="UP001626550">
    <property type="component" value="Unassembled WGS sequence"/>
</dbReference>
<comment type="caution">
    <text evidence="1">The sequence shown here is derived from an EMBL/GenBank/DDBJ whole genome shotgun (WGS) entry which is preliminary data.</text>
</comment>
<protein>
    <submittedName>
        <fullName evidence="1">Uncharacterized protein</fullName>
    </submittedName>
</protein>
<proteinExistence type="predicted"/>
<feature type="non-terminal residue" evidence="1">
    <location>
        <position position="1"/>
    </location>
</feature>
<reference evidence="1 2" key="1">
    <citation type="submission" date="2024-11" db="EMBL/GenBank/DDBJ databases">
        <title>Adaptive evolution of stress response genes in parasites aligns with host niche diversity.</title>
        <authorList>
            <person name="Hahn C."/>
            <person name="Resl P."/>
        </authorList>
    </citation>
    <scope>NUCLEOTIDE SEQUENCE [LARGE SCALE GENOMIC DNA]</scope>
    <source>
        <strain evidence="1">EGGRZ-B1_66</strain>
        <tissue evidence="1">Body</tissue>
    </source>
</reference>
<dbReference type="AlphaFoldDB" id="A0ABD2PPE1"/>
<keyword evidence="2" id="KW-1185">Reference proteome</keyword>
<sequence length="107" mass="11861">YADAIKKQGRGIQFQLGSSESVMKKHRTDLMREQPVLPLANLVCGGGSRPSFLQVEKKVMFEAFLAGMSSNSLNLAIIGESPKNLPILMLAKYRFLAIEYTSANHNF</sequence>
<evidence type="ECO:0000313" key="1">
    <source>
        <dbReference type="EMBL" id="KAL3308953.1"/>
    </source>
</evidence>
<evidence type="ECO:0000313" key="2">
    <source>
        <dbReference type="Proteomes" id="UP001626550"/>
    </source>
</evidence>
<name>A0ABD2PPE1_9PLAT</name>
<organism evidence="1 2">
    <name type="scientific">Cichlidogyrus casuarinus</name>
    <dbReference type="NCBI Taxonomy" id="1844966"/>
    <lineage>
        <taxon>Eukaryota</taxon>
        <taxon>Metazoa</taxon>
        <taxon>Spiralia</taxon>
        <taxon>Lophotrochozoa</taxon>
        <taxon>Platyhelminthes</taxon>
        <taxon>Monogenea</taxon>
        <taxon>Monopisthocotylea</taxon>
        <taxon>Dactylogyridea</taxon>
        <taxon>Ancyrocephalidae</taxon>
        <taxon>Cichlidogyrus</taxon>
    </lineage>
</organism>
<dbReference type="EMBL" id="JBJKFK010004486">
    <property type="protein sequence ID" value="KAL3308953.1"/>
    <property type="molecule type" value="Genomic_DNA"/>
</dbReference>
<accession>A0ABD2PPE1</accession>
<gene>
    <name evidence="1" type="ORF">Ciccas_012506</name>
</gene>